<dbReference type="GeneID" id="19135301"/>
<name>M2QVL2_COCSN</name>
<proteinExistence type="predicted"/>
<gene>
    <name evidence="1" type="ORF">COCSADRAFT_255179</name>
</gene>
<reference evidence="1 2" key="1">
    <citation type="journal article" date="2012" name="PLoS Pathog.">
        <title>Diverse lifestyles and strategies of plant pathogenesis encoded in the genomes of eighteen Dothideomycetes fungi.</title>
        <authorList>
            <person name="Ohm R.A."/>
            <person name="Feau N."/>
            <person name="Henrissat B."/>
            <person name="Schoch C.L."/>
            <person name="Horwitz B.A."/>
            <person name="Barry K.W."/>
            <person name="Condon B.J."/>
            <person name="Copeland A.C."/>
            <person name="Dhillon B."/>
            <person name="Glaser F."/>
            <person name="Hesse C.N."/>
            <person name="Kosti I."/>
            <person name="LaButti K."/>
            <person name="Lindquist E.A."/>
            <person name="Lucas S."/>
            <person name="Salamov A.A."/>
            <person name="Bradshaw R.E."/>
            <person name="Ciuffetti L."/>
            <person name="Hamelin R.C."/>
            <person name="Kema G.H.J."/>
            <person name="Lawrence C."/>
            <person name="Scott J.A."/>
            <person name="Spatafora J.W."/>
            <person name="Turgeon B.G."/>
            <person name="de Wit P.J.G.M."/>
            <person name="Zhong S."/>
            <person name="Goodwin S.B."/>
            <person name="Grigoriev I.V."/>
        </authorList>
    </citation>
    <scope>NUCLEOTIDE SEQUENCE [LARGE SCALE GENOMIC DNA]</scope>
    <source>
        <strain evidence="2">ND90Pr / ATCC 201652</strain>
    </source>
</reference>
<sequence>MSFWRLGCATFCPLVGSNCRLHSTQPGFPAPLQSVFSYRVYANSVAHCQRYSWPCEPSAASAFRPPRCDGLRSSSCKRRISKKAGTWRQEGGKSIKLPQDSSNKAVAHAMFTRGPGCNPCRGIRPSLACCR</sequence>
<keyword evidence="2" id="KW-1185">Reference proteome</keyword>
<dbReference type="OrthoDB" id="10313082at2759"/>
<dbReference type="KEGG" id="bsc:COCSADRAFT_255179"/>
<evidence type="ECO:0000313" key="2">
    <source>
        <dbReference type="Proteomes" id="UP000016934"/>
    </source>
</evidence>
<reference evidence="2" key="2">
    <citation type="journal article" date="2013" name="PLoS Genet.">
        <title>Comparative genome structure, secondary metabolite, and effector coding capacity across Cochliobolus pathogens.</title>
        <authorList>
            <person name="Condon B.J."/>
            <person name="Leng Y."/>
            <person name="Wu D."/>
            <person name="Bushley K.E."/>
            <person name="Ohm R.A."/>
            <person name="Otillar R."/>
            <person name="Martin J."/>
            <person name="Schackwitz W."/>
            <person name="Grimwood J."/>
            <person name="MohdZainudin N."/>
            <person name="Xue C."/>
            <person name="Wang R."/>
            <person name="Manning V.A."/>
            <person name="Dhillon B."/>
            <person name="Tu Z.J."/>
            <person name="Steffenson B.J."/>
            <person name="Salamov A."/>
            <person name="Sun H."/>
            <person name="Lowry S."/>
            <person name="LaButti K."/>
            <person name="Han J."/>
            <person name="Copeland A."/>
            <person name="Lindquist E."/>
            <person name="Barry K."/>
            <person name="Schmutz J."/>
            <person name="Baker S.E."/>
            <person name="Ciuffetti L.M."/>
            <person name="Grigoriev I.V."/>
            <person name="Zhong S."/>
            <person name="Turgeon B.G."/>
        </authorList>
    </citation>
    <scope>NUCLEOTIDE SEQUENCE [LARGE SCALE GENOMIC DNA]</scope>
    <source>
        <strain evidence="2">ND90Pr / ATCC 201652</strain>
    </source>
</reference>
<organism evidence="1 2">
    <name type="scientific">Cochliobolus sativus (strain ND90Pr / ATCC 201652)</name>
    <name type="common">Common root rot and spot blotch fungus</name>
    <name type="synonym">Bipolaris sorokiniana</name>
    <dbReference type="NCBI Taxonomy" id="665912"/>
    <lineage>
        <taxon>Eukaryota</taxon>
        <taxon>Fungi</taxon>
        <taxon>Dikarya</taxon>
        <taxon>Ascomycota</taxon>
        <taxon>Pezizomycotina</taxon>
        <taxon>Dothideomycetes</taxon>
        <taxon>Pleosporomycetidae</taxon>
        <taxon>Pleosporales</taxon>
        <taxon>Pleosporineae</taxon>
        <taxon>Pleosporaceae</taxon>
        <taxon>Bipolaris</taxon>
    </lineage>
</organism>
<dbReference type="AlphaFoldDB" id="M2QVL2"/>
<evidence type="ECO:0000313" key="1">
    <source>
        <dbReference type="EMBL" id="EMD59129.1"/>
    </source>
</evidence>
<protein>
    <submittedName>
        <fullName evidence="1">Uncharacterized protein</fullName>
    </submittedName>
</protein>
<dbReference type="Proteomes" id="UP000016934">
    <property type="component" value="Unassembled WGS sequence"/>
</dbReference>
<dbReference type="RefSeq" id="XP_007704925.1">
    <property type="nucleotide sequence ID" value="XM_007706735.1"/>
</dbReference>
<accession>M2QVL2</accession>
<dbReference type="HOGENOM" id="CLU_1927426_0_0_1"/>
<dbReference type="EMBL" id="KB445653">
    <property type="protein sequence ID" value="EMD59129.1"/>
    <property type="molecule type" value="Genomic_DNA"/>
</dbReference>